<evidence type="ECO:0000313" key="1">
    <source>
        <dbReference type="EMBL" id="KIJ08574.1"/>
    </source>
</evidence>
<reference evidence="1 2" key="1">
    <citation type="submission" date="2014-06" db="EMBL/GenBank/DDBJ databases">
        <authorList>
            <consortium name="DOE Joint Genome Institute"/>
            <person name="Kuo A."/>
            <person name="Kohler A."/>
            <person name="Nagy L.G."/>
            <person name="Floudas D."/>
            <person name="Copeland A."/>
            <person name="Barry K.W."/>
            <person name="Cichocki N."/>
            <person name="Veneault-Fourrey C."/>
            <person name="LaButti K."/>
            <person name="Lindquist E.A."/>
            <person name="Lipzen A."/>
            <person name="Lundell T."/>
            <person name="Morin E."/>
            <person name="Murat C."/>
            <person name="Sun H."/>
            <person name="Tunlid A."/>
            <person name="Henrissat B."/>
            <person name="Grigoriev I.V."/>
            <person name="Hibbett D.S."/>
            <person name="Martin F."/>
            <person name="Nordberg H.P."/>
            <person name="Cantor M.N."/>
            <person name="Hua S.X."/>
        </authorList>
    </citation>
    <scope>NUCLEOTIDE SEQUENCE [LARGE SCALE GENOMIC DNA]</scope>
    <source>
        <strain evidence="1 2">ATCC 200175</strain>
    </source>
</reference>
<accession>A0A0C9SP00</accession>
<name>A0A0C9SP00_PAXIN</name>
<dbReference type="Gene3D" id="2.30.30.30">
    <property type="match status" value="1"/>
</dbReference>
<protein>
    <submittedName>
        <fullName evidence="1">Uncharacterized protein</fullName>
    </submittedName>
</protein>
<dbReference type="GO" id="GO:0003735">
    <property type="term" value="F:structural constituent of ribosome"/>
    <property type="evidence" value="ECO:0007669"/>
    <property type="project" value="InterPro"/>
</dbReference>
<proteinExistence type="predicted"/>
<dbReference type="SUPFAM" id="SSF50104">
    <property type="entry name" value="Translation proteins SH3-like domain"/>
    <property type="match status" value="1"/>
</dbReference>
<gene>
    <name evidence="1" type="ORF">PAXINDRAFT_18310</name>
</gene>
<dbReference type="AlphaFoldDB" id="A0A0C9SP00"/>
<reference evidence="2" key="2">
    <citation type="submission" date="2015-01" db="EMBL/GenBank/DDBJ databases">
        <title>Evolutionary Origins and Diversification of the Mycorrhizal Mutualists.</title>
        <authorList>
            <consortium name="DOE Joint Genome Institute"/>
            <consortium name="Mycorrhizal Genomics Consortium"/>
            <person name="Kohler A."/>
            <person name="Kuo A."/>
            <person name="Nagy L.G."/>
            <person name="Floudas D."/>
            <person name="Copeland A."/>
            <person name="Barry K.W."/>
            <person name="Cichocki N."/>
            <person name="Veneault-Fourrey C."/>
            <person name="LaButti K."/>
            <person name="Lindquist E.A."/>
            <person name="Lipzen A."/>
            <person name="Lundell T."/>
            <person name="Morin E."/>
            <person name="Murat C."/>
            <person name="Riley R."/>
            <person name="Ohm R."/>
            <person name="Sun H."/>
            <person name="Tunlid A."/>
            <person name="Henrissat B."/>
            <person name="Grigoriev I.V."/>
            <person name="Hibbett D.S."/>
            <person name="Martin F."/>
        </authorList>
    </citation>
    <scope>NUCLEOTIDE SEQUENCE [LARGE SCALE GENOMIC DNA]</scope>
    <source>
        <strain evidence="2">ATCC 200175</strain>
    </source>
</reference>
<keyword evidence="2" id="KW-1185">Reference proteome</keyword>
<dbReference type="HOGENOM" id="CLU_1300061_0_0_1"/>
<dbReference type="InterPro" id="IPR008991">
    <property type="entry name" value="Translation_prot_SH3-like_sf"/>
</dbReference>
<sequence>MTHEKVPAGYCFAICHSSPPSFTVTSALFVPSALDALESIARWQITVVRFFQILEVELAVAQERYVPDDWLDIVDKGLAGPQPKAWPKGGDTVKVLAGVHRGYFGTVIAIAEDAVTLLLDKTMEVVVIFRTFLETHLAQHMAFLMRTIPDIDIYYVLEDFDDVMPGDIALMSVWNTISVLFRDKQWEWLVFTTICDEQYGSSAFRVGNFVQT</sequence>
<dbReference type="Proteomes" id="UP000053647">
    <property type="component" value="Unassembled WGS sequence"/>
</dbReference>
<dbReference type="InterPro" id="IPR005825">
    <property type="entry name" value="Ribosomal_uL24_CS"/>
</dbReference>
<dbReference type="InterPro" id="IPR014722">
    <property type="entry name" value="Rib_uL2_dom2"/>
</dbReference>
<dbReference type="OrthoDB" id="2685317at2759"/>
<dbReference type="GO" id="GO:0005840">
    <property type="term" value="C:ribosome"/>
    <property type="evidence" value="ECO:0007669"/>
    <property type="project" value="InterPro"/>
</dbReference>
<evidence type="ECO:0000313" key="2">
    <source>
        <dbReference type="Proteomes" id="UP000053647"/>
    </source>
</evidence>
<organism evidence="1 2">
    <name type="scientific">Paxillus involutus ATCC 200175</name>
    <dbReference type="NCBI Taxonomy" id="664439"/>
    <lineage>
        <taxon>Eukaryota</taxon>
        <taxon>Fungi</taxon>
        <taxon>Dikarya</taxon>
        <taxon>Basidiomycota</taxon>
        <taxon>Agaricomycotina</taxon>
        <taxon>Agaricomycetes</taxon>
        <taxon>Agaricomycetidae</taxon>
        <taxon>Boletales</taxon>
        <taxon>Paxilineae</taxon>
        <taxon>Paxillaceae</taxon>
        <taxon>Paxillus</taxon>
    </lineage>
</organism>
<dbReference type="EMBL" id="KN819596">
    <property type="protein sequence ID" value="KIJ08574.1"/>
    <property type="molecule type" value="Genomic_DNA"/>
</dbReference>
<dbReference type="PROSITE" id="PS01108">
    <property type="entry name" value="RIBOSOMAL_L24"/>
    <property type="match status" value="1"/>
</dbReference>
<dbReference type="GO" id="GO:0006412">
    <property type="term" value="P:translation"/>
    <property type="evidence" value="ECO:0007669"/>
    <property type="project" value="InterPro"/>
</dbReference>